<dbReference type="InterPro" id="IPR012147">
    <property type="entry name" value="P_Ac_Bu_trans"/>
</dbReference>
<dbReference type="Pfam" id="PF01515">
    <property type="entry name" value="PTA_PTB"/>
    <property type="match status" value="2"/>
</dbReference>
<evidence type="ECO:0000313" key="5">
    <source>
        <dbReference type="EMBL" id="MFC0522679.1"/>
    </source>
</evidence>
<dbReference type="NCBIfam" id="NF006045">
    <property type="entry name" value="PRK08190.1"/>
    <property type="match status" value="1"/>
</dbReference>
<dbReference type="Gene3D" id="3.40.718.10">
    <property type="entry name" value="Isopropylmalate Dehydrogenase"/>
    <property type="match status" value="1"/>
</dbReference>
<keyword evidence="2 5" id="KW-0808">Transferase</keyword>
<protein>
    <submittedName>
        <fullName evidence="5">Phosphate butyryltransferase</fullName>
        <ecNumber evidence="5">2.3.1.19</ecNumber>
    </submittedName>
</protein>
<organism evidence="5 6">
    <name type="scientific">Pontibacillus salicampi</name>
    <dbReference type="NCBI Taxonomy" id="1449801"/>
    <lineage>
        <taxon>Bacteria</taxon>
        <taxon>Bacillati</taxon>
        <taxon>Bacillota</taxon>
        <taxon>Bacilli</taxon>
        <taxon>Bacillales</taxon>
        <taxon>Bacillaceae</taxon>
        <taxon>Pontibacillus</taxon>
    </lineage>
</organism>
<comment type="similarity">
    <text evidence="1">Belongs to the phosphate acetyltransferase and butyryltransferase family.</text>
</comment>
<dbReference type="RefSeq" id="WP_377345202.1">
    <property type="nucleotide sequence ID" value="NZ_JBHLTP010000003.1"/>
</dbReference>
<dbReference type="NCBIfam" id="NF005837">
    <property type="entry name" value="PRK07742.1"/>
    <property type="match status" value="1"/>
</dbReference>
<dbReference type="PIRSF" id="PIRSF000428">
    <property type="entry name" value="P_Ac_trans"/>
    <property type="match status" value="1"/>
</dbReference>
<keyword evidence="6" id="KW-1185">Reference proteome</keyword>
<proteinExistence type="inferred from homology"/>
<keyword evidence="3 5" id="KW-0012">Acyltransferase</keyword>
<dbReference type="EMBL" id="JBHLTP010000003">
    <property type="protein sequence ID" value="MFC0522679.1"/>
    <property type="molecule type" value="Genomic_DNA"/>
</dbReference>
<reference evidence="5 6" key="1">
    <citation type="submission" date="2024-09" db="EMBL/GenBank/DDBJ databases">
        <authorList>
            <person name="Sun Q."/>
            <person name="Mori K."/>
        </authorList>
    </citation>
    <scope>NUCLEOTIDE SEQUENCE [LARGE SCALE GENOMIC DNA]</scope>
    <source>
        <strain evidence="5 6">NCAIM B.02529</strain>
    </source>
</reference>
<dbReference type="PANTHER" id="PTHR43356">
    <property type="entry name" value="PHOSPHATE ACETYLTRANSFERASE"/>
    <property type="match status" value="1"/>
</dbReference>
<dbReference type="EC" id="2.3.1.19" evidence="5"/>
<dbReference type="Proteomes" id="UP001589836">
    <property type="component" value="Unassembled WGS sequence"/>
</dbReference>
<accession>A0ABV6LJZ4</accession>
<dbReference type="GO" id="GO:0050182">
    <property type="term" value="F:phosphate butyryltransferase activity"/>
    <property type="evidence" value="ECO:0007669"/>
    <property type="project" value="UniProtKB-EC"/>
</dbReference>
<sequence>MKLEQLLSKVDKQHKKRVAIAQAADEGVLKAVQLALGHELANFTLVGDVDQIQRIAASIDLDVTRDEIELLSVPDINNTATEAVQAVSSGNADVVMKGNIETKMVLKAVLNKEYGIRGRNVLSHVAVFEVPDRDTFTILTDSGMNIEPSLEEKAQIISNAVQVAHAIGIEMPKVAPLAAVEVVNTAMSATVDGATLSQMQRRGQIKGCIVDGPLAFDNAVSIEAAEQKGIQSEVAGRADILLAPSIEVANALYKSFIYFAKAQVAGVISGAKAPIVLTSRADTAESKLYSLALALLTSERS</sequence>
<name>A0ABV6LJZ4_9BACI</name>
<dbReference type="PANTHER" id="PTHR43356:SF2">
    <property type="entry name" value="PHOSPHATE ACETYLTRANSFERASE"/>
    <property type="match status" value="1"/>
</dbReference>
<dbReference type="InterPro" id="IPR050500">
    <property type="entry name" value="Phos_Acetyltrans/Butyryltrans"/>
</dbReference>
<gene>
    <name evidence="5" type="primary">yqiS</name>
    <name evidence="5" type="ORF">ACFFGV_03635</name>
</gene>
<evidence type="ECO:0000256" key="3">
    <source>
        <dbReference type="ARBA" id="ARBA00023315"/>
    </source>
</evidence>
<feature type="domain" description="Phosphate acetyl/butaryl transferase" evidence="4">
    <location>
        <begin position="6"/>
        <end position="65"/>
    </location>
</feature>
<evidence type="ECO:0000259" key="4">
    <source>
        <dbReference type="Pfam" id="PF01515"/>
    </source>
</evidence>
<dbReference type="SUPFAM" id="SSF53659">
    <property type="entry name" value="Isocitrate/Isopropylmalate dehydrogenase-like"/>
    <property type="match status" value="1"/>
</dbReference>
<dbReference type="InterPro" id="IPR002505">
    <property type="entry name" value="PTA_PTB"/>
</dbReference>
<evidence type="ECO:0000313" key="6">
    <source>
        <dbReference type="Proteomes" id="UP001589836"/>
    </source>
</evidence>
<feature type="domain" description="Phosphate acetyl/butaryl transferase" evidence="4">
    <location>
        <begin position="76"/>
        <end position="294"/>
    </location>
</feature>
<comment type="caution">
    <text evidence="5">The sequence shown here is derived from an EMBL/GenBank/DDBJ whole genome shotgun (WGS) entry which is preliminary data.</text>
</comment>
<evidence type="ECO:0000256" key="2">
    <source>
        <dbReference type="ARBA" id="ARBA00022679"/>
    </source>
</evidence>
<evidence type="ECO:0000256" key="1">
    <source>
        <dbReference type="ARBA" id="ARBA00005656"/>
    </source>
</evidence>